<evidence type="ECO:0000313" key="2">
    <source>
        <dbReference type="Proteomes" id="UP000005018"/>
    </source>
</evidence>
<dbReference type="OrthoDB" id="676979at2759"/>
<organism evidence="1 2">
    <name type="scientific">Candida orthopsilosis (strain 90-125)</name>
    <name type="common">Yeast</name>
    <dbReference type="NCBI Taxonomy" id="1136231"/>
    <lineage>
        <taxon>Eukaryota</taxon>
        <taxon>Fungi</taxon>
        <taxon>Dikarya</taxon>
        <taxon>Ascomycota</taxon>
        <taxon>Saccharomycotina</taxon>
        <taxon>Pichiomycetes</taxon>
        <taxon>Debaryomycetaceae</taxon>
        <taxon>Candida/Lodderomyces clade</taxon>
        <taxon>Candida</taxon>
    </lineage>
</organism>
<sequence>MAAKRLDLIKFSMDGFHVFHLNHTERWRHPANISDLWICLSSLLFSHLRELTLEDSGIRDTTPLSTIGIGGLEFVSLYKNDSIHWNILDSDFLQFANLTHLYLSFCQIKNHIDNFVFPDFLNMLDLSNNRIISVEKVFFLKCHLSSCLNSDLLTSPCNPGFQKTLQKL</sequence>
<keyword evidence="2" id="KW-1185">Reference proteome</keyword>
<accession>H8WZ93</accession>
<protein>
    <submittedName>
        <fullName evidence="1">Uncharacterized protein</fullName>
    </submittedName>
</protein>
<dbReference type="EMBL" id="HE681720">
    <property type="protein sequence ID" value="CCG21761.1"/>
    <property type="molecule type" value="Genomic_DNA"/>
</dbReference>
<dbReference type="KEGG" id="cot:CORT_0B00380"/>
<dbReference type="GeneID" id="14538284"/>
<dbReference type="PROSITE" id="PS51450">
    <property type="entry name" value="LRR"/>
    <property type="match status" value="1"/>
</dbReference>
<evidence type="ECO:0000313" key="1">
    <source>
        <dbReference type="EMBL" id="CCG21761.1"/>
    </source>
</evidence>
<dbReference type="RefSeq" id="XP_003867199.1">
    <property type="nucleotide sequence ID" value="XM_003867151.1"/>
</dbReference>
<dbReference type="Proteomes" id="UP000005018">
    <property type="component" value="Chromosome 2"/>
</dbReference>
<proteinExistence type="predicted"/>
<reference evidence="1 2" key="1">
    <citation type="journal article" date="2012" name="PLoS ONE">
        <title>Sequence and analysis of the genome of the pathogenic yeast Candida orthopsilosis.</title>
        <authorList>
            <person name="Riccombeni A."/>
            <person name="Vidanes G."/>
            <person name="Proux-Wera E."/>
            <person name="Wolfe K.H."/>
            <person name="Butler G."/>
        </authorList>
    </citation>
    <scope>NUCLEOTIDE SEQUENCE [LARGE SCALE GENOMIC DNA]</scope>
    <source>
        <strain evidence="1 2">Co 90-125</strain>
    </source>
</reference>
<dbReference type="HOGENOM" id="CLU_1586259_0_0_1"/>
<dbReference type="InterPro" id="IPR032675">
    <property type="entry name" value="LRR_dom_sf"/>
</dbReference>
<dbReference type="Gene3D" id="3.80.10.10">
    <property type="entry name" value="Ribonuclease Inhibitor"/>
    <property type="match status" value="1"/>
</dbReference>
<dbReference type="SUPFAM" id="SSF52058">
    <property type="entry name" value="L domain-like"/>
    <property type="match status" value="1"/>
</dbReference>
<dbReference type="InterPro" id="IPR001611">
    <property type="entry name" value="Leu-rich_rpt"/>
</dbReference>
<name>H8WZ93_CANO9</name>
<dbReference type="AlphaFoldDB" id="H8WZ93"/>
<gene>
    <name evidence="1" type="ORF">CORT_0B00380</name>
</gene>